<evidence type="ECO:0000313" key="1">
    <source>
        <dbReference type="EMBL" id="QDU83279.1"/>
    </source>
</evidence>
<protein>
    <submittedName>
        <fullName evidence="1">Uncharacterized protein</fullName>
    </submittedName>
</protein>
<dbReference type="AlphaFoldDB" id="A0A518CVM6"/>
<name>A0A518CVM6_9BACT</name>
<proteinExistence type="predicted"/>
<evidence type="ECO:0000313" key="2">
    <source>
        <dbReference type="Proteomes" id="UP000319342"/>
    </source>
</evidence>
<dbReference type="Proteomes" id="UP000319342">
    <property type="component" value="Chromosome"/>
</dbReference>
<dbReference type="EMBL" id="CP036290">
    <property type="protein sequence ID" value="QDU83279.1"/>
    <property type="molecule type" value="Genomic_DNA"/>
</dbReference>
<gene>
    <name evidence="1" type="ORF">Pla163_03770</name>
</gene>
<organism evidence="1 2">
    <name type="scientific">Rohdeia mirabilis</name>
    <dbReference type="NCBI Taxonomy" id="2528008"/>
    <lineage>
        <taxon>Bacteria</taxon>
        <taxon>Pseudomonadati</taxon>
        <taxon>Planctomycetota</taxon>
        <taxon>Planctomycetia</taxon>
        <taxon>Planctomycetia incertae sedis</taxon>
        <taxon>Rohdeia</taxon>
    </lineage>
</organism>
<keyword evidence="2" id="KW-1185">Reference proteome</keyword>
<reference evidence="1 2" key="1">
    <citation type="submission" date="2019-02" db="EMBL/GenBank/DDBJ databases">
        <title>Deep-cultivation of Planctomycetes and their phenomic and genomic characterization uncovers novel biology.</title>
        <authorList>
            <person name="Wiegand S."/>
            <person name="Jogler M."/>
            <person name="Boedeker C."/>
            <person name="Pinto D."/>
            <person name="Vollmers J."/>
            <person name="Rivas-Marin E."/>
            <person name="Kohn T."/>
            <person name="Peeters S.H."/>
            <person name="Heuer A."/>
            <person name="Rast P."/>
            <person name="Oberbeckmann S."/>
            <person name="Bunk B."/>
            <person name="Jeske O."/>
            <person name="Meyerdierks A."/>
            <person name="Storesund J.E."/>
            <person name="Kallscheuer N."/>
            <person name="Luecker S."/>
            <person name="Lage O.M."/>
            <person name="Pohl T."/>
            <person name="Merkel B.J."/>
            <person name="Hornburger P."/>
            <person name="Mueller R.-W."/>
            <person name="Bruemmer F."/>
            <person name="Labrenz M."/>
            <person name="Spormann A.M."/>
            <person name="Op den Camp H."/>
            <person name="Overmann J."/>
            <person name="Amann R."/>
            <person name="Jetten M.S.M."/>
            <person name="Mascher T."/>
            <person name="Medema M.H."/>
            <person name="Devos D.P."/>
            <person name="Kaster A.-K."/>
            <person name="Ovreas L."/>
            <person name="Rohde M."/>
            <person name="Galperin M.Y."/>
            <person name="Jogler C."/>
        </authorList>
    </citation>
    <scope>NUCLEOTIDE SEQUENCE [LARGE SCALE GENOMIC DNA]</scope>
    <source>
        <strain evidence="1 2">Pla163</strain>
    </source>
</reference>
<accession>A0A518CVM6</accession>
<sequence length="62" mass="6544">MEPPGETTGAPGPKDRAMTATLHHLDDAVRGEPVAGRNLSGSTFGEEVGERPTAVVFLRHYG</sequence>